<feature type="compositionally biased region" description="Polar residues" evidence="1">
    <location>
        <begin position="110"/>
        <end position="131"/>
    </location>
</feature>
<evidence type="ECO:0000313" key="2">
    <source>
        <dbReference type="EMBL" id="EFQ36335.1"/>
    </source>
</evidence>
<organism evidence="3">
    <name type="scientific">Colletotrichum graminicola (strain M1.001 / M2 / FGSC 10212)</name>
    <name type="common">Maize anthracnose fungus</name>
    <name type="synonym">Glomerella graminicola</name>
    <dbReference type="NCBI Taxonomy" id="645133"/>
    <lineage>
        <taxon>Eukaryota</taxon>
        <taxon>Fungi</taxon>
        <taxon>Dikarya</taxon>
        <taxon>Ascomycota</taxon>
        <taxon>Pezizomycotina</taxon>
        <taxon>Sordariomycetes</taxon>
        <taxon>Hypocreomycetidae</taxon>
        <taxon>Glomerellales</taxon>
        <taxon>Glomerellaceae</taxon>
        <taxon>Colletotrichum</taxon>
        <taxon>Colletotrichum graminicola species complex</taxon>
    </lineage>
</organism>
<dbReference type="AlphaFoldDB" id="E3QZP7"/>
<feature type="region of interest" description="Disordered" evidence="1">
    <location>
        <begin position="1"/>
        <end position="75"/>
    </location>
</feature>
<dbReference type="EMBL" id="GG697419">
    <property type="protein sequence ID" value="EFQ36335.1"/>
    <property type="molecule type" value="Genomic_DNA"/>
</dbReference>
<feature type="compositionally biased region" description="Polar residues" evidence="1">
    <location>
        <begin position="25"/>
        <end position="34"/>
    </location>
</feature>
<dbReference type="HOGENOM" id="CLU_1927447_0_0_1"/>
<dbReference type="GeneID" id="24416844"/>
<reference evidence="3" key="1">
    <citation type="journal article" date="2012" name="Nat. Genet.">
        <title>Lifestyle transitions in plant pathogenic Colletotrichum fungi deciphered by genome and transcriptome analyses.</title>
        <authorList>
            <person name="O'Connell R.J."/>
            <person name="Thon M.R."/>
            <person name="Hacquard S."/>
            <person name="Amyotte S.G."/>
            <person name="Kleemann J."/>
            <person name="Torres M.F."/>
            <person name="Damm U."/>
            <person name="Buiate E.A."/>
            <person name="Epstein L."/>
            <person name="Alkan N."/>
            <person name="Altmueller J."/>
            <person name="Alvarado-Balderrama L."/>
            <person name="Bauser C.A."/>
            <person name="Becker C."/>
            <person name="Birren B.W."/>
            <person name="Chen Z."/>
            <person name="Choi J."/>
            <person name="Crouch J.A."/>
            <person name="Duvick J.P."/>
            <person name="Farman M.A."/>
            <person name="Gan P."/>
            <person name="Heiman D."/>
            <person name="Henrissat B."/>
            <person name="Howard R.J."/>
            <person name="Kabbage M."/>
            <person name="Koch C."/>
            <person name="Kracher B."/>
            <person name="Kubo Y."/>
            <person name="Law A.D."/>
            <person name="Lebrun M.-H."/>
            <person name="Lee Y.-H."/>
            <person name="Miyara I."/>
            <person name="Moore N."/>
            <person name="Neumann U."/>
            <person name="Nordstroem K."/>
            <person name="Panaccione D.G."/>
            <person name="Panstruga R."/>
            <person name="Place M."/>
            <person name="Proctor R.H."/>
            <person name="Prusky D."/>
            <person name="Rech G."/>
            <person name="Reinhardt R."/>
            <person name="Rollins J.A."/>
            <person name="Rounsley S."/>
            <person name="Schardl C.L."/>
            <person name="Schwartz D.C."/>
            <person name="Shenoy N."/>
            <person name="Shirasu K."/>
            <person name="Sikhakolli U.R."/>
            <person name="Stueber K."/>
            <person name="Sukno S.A."/>
            <person name="Sweigard J.A."/>
            <person name="Takano Y."/>
            <person name="Takahara H."/>
            <person name="Trail F."/>
            <person name="van der Does H.C."/>
            <person name="Voll L.M."/>
            <person name="Will I."/>
            <person name="Young S."/>
            <person name="Zeng Q."/>
            <person name="Zhang J."/>
            <person name="Zhou S."/>
            <person name="Dickman M.B."/>
            <person name="Schulze-Lefert P."/>
            <person name="Ver Loren van Themaat E."/>
            <person name="Ma L.-J."/>
            <person name="Vaillancourt L.J."/>
        </authorList>
    </citation>
    <scope>NUCLEOTIDE SEQUENCE [LARGE SCALE GENOMIC DNA]</scope>
    <source>
        <strain evidence="3">M1.001 / M2 / FGSC 10212</strain>
    </source>
</reference>
<dbReference type="RefSeq" id="XP_008100355.1">
    <property type="nucleotide sequence ID" value="XM_008102164.1"/>
</dbReference>
<evidence type="ECO:0000313" key="3">
    <source>
        <dbReference type="Proteomes" id="UP000008782"/>
    </source>
</evidence>
<dbReference type="Proteomes" id="UP000008782">
    <property type="component" value="Unassembled WGS sequence"/>
</dbReference>
<accession>E3QZP7</accession>
<sequence length="131" mass="13717">MVDRFDSYFPGRIMGQPQDDDGSTVYVSTDNGWTNDERSVTGNPGPPTFAGPATHSKSPNLIDFDSSGYGDIPSSNNLTEKTTIVMNQNSDQTGTDNAVKGVQSLGLGSHSHTQSESNLDPASAGSICTGS</sequence>
<keyword evidence="3" id="KW-1185">Reference proteome</keyword>
<gene>
    <name evidence="2" type="ORF">GLRG_11480</name>
</gene>
<feature type="region of interest" description="Disordered" evidence="1">
    <location>
        <begin position="88"/>
        <end position="131"/>
    </location>
</feature>
<evidence type="ECO:0000256" key="1">
    <source>
        <dbReference type="SAM" id="MobiDB-lite"/>
    </source>
</evidence>
<dbReference type="VEuPathDB" id="FungiDB:GLRG_11480"/>
<protein>
    <submittedName>
        <fullName evidence="2">Uncharacterized protein</fullName>
    </submittedName>
</protein>
<proteinExistence type="predicted"/>
<name>E3QZP7_COLGM</name>